<dbReference type="InterPro" id="IPR029056">
    <property type="entry name" value="Ribokinase-like"/>
</dbReference>
<organism evidence="2 3">
    <name type="scientific">Aedes albopictus</name>
    <name type="common">Asian tiger mosquito</name>
    <name type="synonym">Stegomyia albopicta</name>
    <dbReference type="NCBI Taxonomy" id="7160"/>
    <lineage>
        <taxon>Eukaryota</taxon>
        <taxon>Metazoa</taxon>
        <taxon>Ecdysozoa</taxon>
        <taxon>Arthropoda</taxon>
        <taxon>Hexapoda</taxon>
        <taxon>Insecta</taxon>
        <taxon>Pterygota</taxon>
        <taxon>Neoptera</taxon>
        <taxon>Endopterygota</taxon>
        <taxon>Diptera</taxon>
        <taxon>Nematocera</taxon>
        <taxon>Culicoidea</taxon>
        <taxon>Culicidae</taxon>
        <taxon>Culicinae</taxon>
        <taxon>Aedini</taxon>
        <taxon>Aedes</taxon>
        <taxon>Stegomyia</taxon>
    </lineage>
</organism>
<evidence type="ECO:0000313" key="3">
    <source>
        <dbReference type="Proteomes" id="UP000069940"/>
    </source>
</evidence>
<dbReference type="InterPro" id="IPR034093">
    <property type="entry name" value="KHK"/>
</dbReference>
<dbReference type="PANTHER" id="PTHR42774:SF3">
    <property type="entry name" value="KETOHEXOKINASE"/>
    <property type="match status" value="1"/>
</dbReference>
<proteinExistence type="predicted"/>
<evidence type="ECO:0000313" key="2">
    <source>
        <dbReference type="EnsemblMetazoa" id="AALFPA23_014364.P20872"/>
    </source>
</evidence>
<dbReference type="RefSeq" id="XP_062699310.1">
    <property type="nucleotide sequence ID" value="XM_062843326.1"/>
</dbReference>
<evidence type="ECO:0000259" key="1">
    <source>
        <dbReference type="Pfam" id="PF00294"/>
    </source>
</evidence>
<dbReference type="InterPro" id="IPR011611">
    <property type="entry name" value="PfkB_dom"/>
</dbReference>
<protein>
    <recommendedName>
        <fullName evidence="1">Carbohydrate kinase PfkB domain-containing protein</fullName>
    </recommendedName>
</protein>
<dbReference type="Pfam" id="PF00294">
    <property type="entry name" value="PfkB"/>
    <property type="match status" value="1"/>
</dbReference>
<sequence length="306" mass="34076">MAVKRILCVGLCNLDIIQLCDNFPIEDSDQRSTRSRWQRGGNASNNCTVLALLGARCELLATFSDSEHFGFALRDLERRGIETGRCVVHQGCEIPLSTVWLSATSGSRTIVHSNPDLPELTVEEFGRCDLREYSWVHFEGRRSATEIAKMICRIKEWNEKSDAEYQITVSVDLEKPRDSNLLLIANANVVFLGKDFARFLGFDSSEEAVRGLRNSHPGSYTIICPWGSTGVSALDEKNNFYSCGVYPPESVRDSLGAGDTFCAGCIFQLNRGKQLQDALEFGSRLAGLKIGDFGFDHLKEKIPDMM</sequence>
<reference evidence="3" key="1">
    <citation type="journal article" date="2015" name="Proc. Natl. Acad. Sci. U.S.A.">
        <title>Genome sequence of the Asian Tiger mosquito, Aedes albopictus, reveals insights into its biology, genetics, and evolution.</title>
        <authorList>
            <person name="Chen X.G."/>
            <person name="Jiang X."/>
            <person name="Gu J."/>
            <person name="Xu M."/>
            <person name="Wu Y."/>
            <person name="Deng Y."/>
            <person name="Zhang C."/>
            <person name="Bonizzoni M."/>
            <person name="Dermauw W."/>
            <person name="Vontas J."/>
            <person name="Armbruster P."/>
            <person name="Huang X."/>
            <person name="Yang Y."/>
            <person name="Zhang H."/>
            <person name="He W."/>
            <person name="Peng H."/>
            <person name="Liu Y."/>
            <person name="Wu K."/>
            <person name="Chen J."/>
            <person name="Lirakis M."/>
            <person name="Topalis P."/>
            <person name="Van Leeuwen T."/>
            <person name="Hall A.B."/>
            <person name="Jiang X."/>
            <person name="Thorpe C."/>
            <person name="Mueller R.L."/>
            <person name="Sun C."/>
            <person name="Waterhouse R.M."/>
            <person name="Yan G."/>
            <person name="Tu Z.J."/>
            <person name="Fang X."/>
            <person name="James A.A."/>
        </authorList>
    </citation>
    <scope>NUCLEOTIDE SEQUENCE [LARGE SCALE GENOMIC DNA]</scope>
    <source>
        <strain evidence="3">Foshan</strain>
    </source>
</reference>
<accession>A0ABM1Z2C9</accession>
<dbReference type="PANTHER" id="PTHR42774">
    <property type="entry name" value="PHOSPHOTRANSFERASE SYSTEM TRANSPORT PROTEIN"/>
    <property type="match status" value="1"/>
</dbReference>
<dbReference type="InterPro" id="IPR052562">
    <property type="entry name" value="Ketohexokinase-related"/>
</dbReference>
<name>A0ABM1Z2C9_AEDAL</name>
<dbReference type="GeneID" id="134284465"/>
<dbReference type="SUPFAM" id="SSF53613">
    <property type="entry name" value="Ribokinase-like"/>
    <property type="match status" value="1"/>
</dbReference>
<dbReference type="CDD" id="cd01939">
    <property type="entry name" value="Ketohexokinase"/>
    <property type="match status" value="1"/>
</dbReference>
<dbReference type="RefSeq" id="XP_062699309.1">
    <property type="nucleotide sequence ID" value="XM_062843325.1"/>
</dbReference>
<dbReference type="EnsemblMetazoa" id="AALFPA23_014364.R20872">
    <property type="protein sequence ID" value="AALFPA23_014364.P20872"/>
    <property type="gene ID" value="AALFPA23_014364"/>
</dbReference>
<dbReference type="Proteomes" id="UP000069940">
    <property type="component" value="Unassembled WGS sequence"/>
</dbReference>
<dbReference type="EnsemblMetazoa" id="AALFPA23_014364.R20874">
    <property type="protein sequence ID" value="AALFPA23_014364.P20874"/>
    <property type="gene ID" value="AALFPA23_014364"/>
</dbReference>
<reference evidence="2" key="2">
    <citation type="submission" date="2025-05" db="UniProtKB">
        <authorList>
            <consortium name="EnsemblMetazoa"/>
        </authorList>
    </citation>
    <scope>IDENTIFICATION</scope>
    <source>
        <strain evidence="2">Foshan</strain>
    </source>
</reference>
<keyword evidence="3" id="KW-1185">Reference proteome</keyword>
<dbReference type="Gene3D" id="3.40.1190.20">
    <property type="match status" value="1"/>
</dbReference>
<feature type="domain" description="Carbohydrate kinase PfkB" evidence="1">
    <location>
        <begin position="4"/>
        <end position="294"/>
    </location>
</feature>